<reference evidence="1" key="1">
    <citation type="submission" date="2024-04" db="UniProtKB">
        <authorList>
            <consortium name="EnsemblMetazoa"/>
        </authorList>
    </citation>
    <scope>IDENTIFICATION</scope>
    <source>
        <strain evidence="1">EBRO</strain>
    </source>
</reference>
<dbReference type="Proteomes" id="UP000075880">
    <property type="component" value="Unassembled WGS sequence"/>
</dbReference>
<evidence type="ECO:0000313" key="2">
    <source>
        <dbReference type="Proteomes" id="UP000075880"/>
    </source>
</evidence>
<accession>A0AAG5D5E3</accession>
<name>A0AAG5D5E3_ANOAO</name>
<proteinExistence type="predicted"/>
<dbReference type="EnsemblMetazoa" id="ENSAATROPT006460">
    <property type="protein sequence ID" value="ENSAATROPP005848"/>
    <property type="gene ID" value="ENSAATROPG005239"/>
</dbReference>
<keyword evidence="2" id="KW-1185">Reference proteome</keyword>
<sequence>MHESAFAKCIVSILRSFFTSSLSIHSILTPSISAYEKPHSSPNSSSLSYLRQEYSLPKSITVCSFPFSNSPAGLSLPLRSSRTLSVSDGTANGIACTPGLTECSVALARSQMDLLELSIASSTFLSLESLAFSSTELITSAKVWCSSSDALHRSLDVGASDIETSFSNVRLLSSAALFNGSCLTCFTSCPSSIKPSSSTLSQSFRKD</sequence>
<dbReference type="AlphaFoldDB" id="A0AAG5D5E3"/>
<organism evidence="1 2">
    <name type="scientific">Anopheles atroparvus</name>
    <name type="common">European mosquito</name>
    <dbReference type="NCBI Taxonomy" id="41427"/>
    <lineage>
        <taxon>Eukaryota</taxon>
        <taxon>Metazoa</taxon>
        <taxon>Ecdysozoa</taxon>
        <taxon>Arthropoda</taxon>
        <taxon>Hexapoda</taxon>
        <taxon>Insecta</taxon>
        <taxon>Pterygota</taxon>
        <taxon>Neoptera</taxon>
        <taxon>Endopterygota</taxon>
        <taxon>Diptera</taxon>
        <taxon>Nematocera</taxon>
        <taxon>Culicoidea</taxon>
        <taxon>Culicidae</taxon>
        <taxon>Anophelinae</taxon>
        <taxon>Anopheles</taxon>
    </lineage>
</organism>
<evidence type="ECO:0000313" key="1">
    <source>
        <dbReference type="EnsemblMetazoa" id="ENSAATROPP005848"/>
    </source>
</evidence>
<protein>
    <submittedName>
        <fullName evidence="1">Uncharacterized protein</fullName>
    </submittedName>
</protein>